<gene>
    <name evidence="4" type="ORF">SAMN02745220_04901</name>
</gene>
<keyword evidence="5" id="KW-1185">Reference proteome</keyword>
<dbReference type="Pfam" id="PF09828">
    <property type="entry name" value="ChrB_C"/>
    <property type="match status" value="1"/>
</dbReference>
<reference evidence="4 5" key="1">
    <citation type="submission" date="2016-12" db="EMBL/GenBank/DDBJ databases">
        <authorList>
            <person name="Song W.-J."/>
            <person name="Kurnit D.M."/>
        </authorList>
    </citation>
    <scope>NUCLEOTIDE SEQUENCE [LARGE SCALE GENOMIC DNA]</scope>
    <source>
        <strain evidence="4 5">DSM 18488</strain>
    </source>
</reference>
<protein>
    <recommendedName>
        <fullName evidence="6">Chromate resistance exported protein</fullName>
    </recommendedName>
</protein>
<dbReference type="Pfam" id="PF20229">
    <property type="entry name" value="ChrB_N"/>
    <property type="match status" value="1"/>
</dbReference>
<feature type="domain" description="ChrB C-terminal" evidence="2">
    <location>
        <begin position="162"/>
        <end position="291"/>
    </location>
</feature>
<name>A0A1M7YKF0_9BACT</name>
<evidence type="ECO:0000259" key="3">
    <source>
        <dbReference type="Pfam" id="PF20229"/>
    </source>
</evidence>
<dbReference type="InterPro" id="IPR018634">
    <property type="entry name" value="ChrB_C"/>
</dbReference>
<evidence type="ECO:0000313" key="5">
    <source>
        <dbReference type="Proteomes" id="UP000184603"/>
    </source>
</evidence>
<organism evidence="4 5">
    <name type="scientific">Desulfopila aestuarii DSM 18488</name>
    <dbReference type="NCBI Taxonomy" id="1121416"/>
    <lineage>
        <taxon>Bacteria</taxon>
        <taxon>Pseudomonadati</taxon>
        <taxon>Thermodesulfobacteriota</taxon>
        <taxon>Desulfobulbia</taxon>
        <taxon>Desulfobulbales</taxon>
        <taxon>Desulfocapsaceae</taxon>
        <taxon>Desulfopila</taxon>
    </lineage>
</organism>
<feature type="domain" description="ChrB N-terminal" evidence="3">
    <location>
        <begin position="3"/>
        <end position="146"/>
    </location>
</feature>
<evidence type="ECO:0008006" key="6">
    <source>
        <dbReference type="Google" id="ProtNLM"/>
    </source>
</evidence>
<dbReference type="RefSeq" id="WP_073616632.1">
    <property type="nucleotide sequence ID" value="NZ_FRFE01000045.1"/>
</dbReference>
<dbReference type="Proteomes" id="UP000184603">
    <property type="component" value="Unassembled WGS sequence"/>
</dbReference>
<sequence>MRIWRRVAAIGAVQLKTGLQILPYRDDLQEQVSWLIREVNNLGGEAVAVQCEKVEAVTNQQIEQLFQAQVDPEFTSIQEEARSLIDLMENRINETSNKELLAALQKLRKRCETVRERDFFPSGAAGKTLSVLDSISEQLRNPAKKTIPAMQLDPADFSGRIWVTRARPYIDRLGSAWLIKKFIDLDAQFLFLQTGEMPDLDRGQLPFDMAVGDFTHQGELITFEVLIRDFNLKDPALDRISELVRCIDIQEETLPDDAALLKTIIDGLVATRHDDHQLLKQANLLFDSLYAGFMKTLQG</sequence>
<dbReference type="OrthoDB" id="9784302at2"/>
<dbReference type="EMBL" id="FRFE01000045">
    <property type="protein sequence ID" value="SHO53046.1"/>
    <property type="molecule type" value="Genomic_DNA"/>
</dbReference>
<dbReference type="AlphaFoldDB" id="A0A1M7YKF0"/>
<evidence type="ECO:0000313" key="4">
    <source>
        <dbReference type="EMBL" id="SHO53046.1"/>
    </source>
</evidence>
<feature type="coiled-coil region" evidence="1">
    <location>
        <begin position="78"/>
        <end position="117"/>
    </location>
</feature>
<accession>A0A1M7YKF0</accession>
<keyword evidence="1" id="KW-0175">Coiled coil</keyword>
<dbReference type="STRING" id="1121416.SAMN02745220_04901"/>
<dbReference type="InterPro" id="IPR046858">
    <property type="entry name" value="ChrB_N"/>
</dbReference>
<evidence type="ECO:0000259" key="2">
    <source>
        <dbReference type="Pfam" id="PF09828"/>
    </source>
</evidence>
<proteinExistence type="predicted"/>
<evidence type="ECO:0000256" key="1">
    <source>
        <dbReference type="SAM" id="Coils"/>
    </source>
</evidence>